<feature type="region of interest" description="Disordered" evidence="11">
    <location>
        <begin position="84"/>
        <end position="107"/>
    </location>
</feature>
<keyword evidence="15" id="KW-1185">Reference proteome</keyword>
<evidence type="ECO:0000256" key="11">
    <source>
        <dbReference type="SAM" id="MobiDB-lite"/>
    </source>
</evidence>
<evidence type="ECO:0000256" key="3">
    <source>
        <dbReference type="ARBA" id="ARBA00020973"/>
    </source>
</evidence>
<organism evidence="14 15">
    <name type="scientific">Candida verbasci</name>
    <dbReference type="NCBI Taxonomy" id="1227364"/>
    <lineage>
        <taxon>Eukaryota</taxon>
        <taxon>Fungi</taxon>
        <taxon>Dikarya</taxon>
        <taxon>Ascomycota</taxon>
        <taxon>Saccharomycotina</taxon>
        <taxon>Pichiomycetes</taxon>
        <taxon>Debaryomycetaceae</taxon>
        <taxon>Candida/Lodderomyces clade</taxon>
        <taxon>Candida</taxon>
    </lineage>
</organism>
<dbReference type="InterPro" id="IPR010490">
    <property type="entry name" value="COG6"/>
</dbReference>
<proteinExistence type="inferred from homology"/>
<dbReference type="SMART" id="SM01087">
    <property type="entry name" value="COG6"/>
    <property type="match status" value="1"/>
</dbReference>
<evidence type="ECO:0000256" key="1">
    <source>
        <dbReference type="ARBA" id="ARBA00004395"/>
    </source>
</evidence>
<dbReference type="InterPro" id="IPR048369">
    <property type="entry name" value="COG6_C"/>
</dbReference>
<evidence type="ECO:0000256" key="7">
    <source>
        <dbReference type="ARBA" id="ARBA00023136"/>
    </source>
</evidence>
<evidence type="ECO:0000256" key="8">
    <source>
        <dbReference type="ARBA" id="ARBA00031348"/>
    </source>
</evidence>
<comment type="caution">
    <text evidence="14">The sequence shown here is derived from an EMBL/GenBank/DDBJ whole genome shotgun (WGS) entry which is preliminary data.</text>
</comment>
<evidence type="ECO:0000256" key="10">
    <source>
        <dbReference type="RuleBase" id="RU365075"/>
    </source>
</evidence>
<evidence type="ECO:0000256" key="9">
    <source>
        <dbReference type="ARBA" id="ARBA00043873"/>
    </source>
</evidence>
<comment type="subunit">
    <text evidence="10">Component of the conserved oligomeric Golgi complex.</text>
</comment>
<dbReference type="OrthoDB" id="272987at2759"/>
<dbReference type="GO" id="GO:0017119">
    <property type="term" value="C:Golgi transport complex"/>
    <property type="evidence" value="ECO:0007669"/>
    <property type="project" value="UniProtKB-UniRule"/>
</dbReference>
<evidence type="ECO:0000256" key="5">
    <source>
        <dbReference type="ARBA" id="ARBA00022927"/>
    </source>
</evidence>
<comment type="function">
    <text evidence="10">Acts as component of the peripheral membrane COG complex that is involved in intra-Golgi protein trafficking. COG is located at the cis-Golgi, and regulates tethering of retrograde intra-Golgi vesicles and possibly a number of other membrane trafficking events.</text>
</comment>
<dbReference type="Proteomes" id="UP001152885">
    <property type="component" value="Unassembled WGS sequence"/>
</dbReference>
<evidence type="ECO:0000256" key="2">
    <source>
        <dbReference type="ARBA" id="ARBA00011023"/>
    </source>
</evidence>
<dbReference type="PANTHER" id="PTHR21506:SF0">
    <property type="entry name" value="CONSERVED OLIGOMERIC GOLGI COMPLEX SUBUNIT 6"/>
    <property type="match status" value="1"/>
</dbReference>
<evidence type="ECO:0000259" key="12">
    <source>
        <dbReference type="Pfam" id="PF06419"/>
    </source>
</evidence>
<keyword evidence="5 10" id="KW-0653">Protein transport</keyword>
<dbReference type="PANTHER" id="PTHR21506">
    <property type="entry name" value="COMPONENT OF OLIGOMERIC GOLGI COMPLEX 6"/>
    <property type="match status" value="1"/>
</dbReference>
<name>A0A9W4XBT1_9ASCO</name>
<accession>A0A9W4XBT1</accession>
<dbReference type="EMBL" id="CANTUO010000001">
    <property type="protein sequence ID" value="CAI5756468.1"/>
    <property type="molecule type" value="Genomic_DNA"/>
</dbReference>
<keyword evidence="6 10" id="KW-0333">Golgi apparatus</keyword>
<dbReference type="Pfam" id="PF20653">
    <property type="entry name" value="COG6_C"/>
    <property type="match status" value="1"/>
</dbReference>
<gene>
    <name evidence="14" type="ORF">CANVERA_P0984</name>
</gene>
<dbReference type="Pfam" id="PF06419">
    <property type="entry name" value="COG6_N"/>
    <property type="match status" value="1"/>
</dbReference>
<comment type="function">
    <text evidence="9">Acts as a component of the peripheral membrane COG complex that is involved in intra-Golgi protein trafficking. COG is located at the cis-Golgi, and regulates tethering of retrograde intra-Golgi vesicles and possibly a number of other membrane trafficking events.</text>
</comment>
<feature type="domain" description="Conserved Oligomeric Golgi complex subunit 6 C-terminal" evidence="13">
    <location>
        <begin position="286"/>
        <end position="733"/>
    </location>
</feature>
<evidence type="ECO:0000256" key="6">
    <source>
        <dbReference type="ARBA" id="ARBA00023034"/>
    </source>
</evidence>
<dbReference type="GO" id="GO:0006891">
    <property type="term" value="P:intra-Golgi vesicle-mediated transport"/>
    <property type="evidence" value="ECO:0007669"/>
    <property type="project" value="UniProtKB-UniRule"/>
</dbReference>
<keyword evidence="7 10" id="KW-0472">Membrane</keyword>
<comment type="similarity">
    <text evidence="2 10">Belongs to the COG6 family.</text>
</comment>
<dbReference type="AlphaFoldDB" id="A0A9W4XBT1"/>
<protein>
    <recommendedName>
        <fullName evidence="3 10">Conserved oligomeric Golgi complex subunit 6</fullName>
        <shortName evidence="10">COG complex subunit 6</shortName>
    </recommendedName>
    <alternativeName>
        <fullName evidence="8 10">Component of oligomeric Golgi complex 6</fullName>
    </alternativeName>
</protein>
<comment type="subcellular location">
    <subcellularLocation>
        <location evidence="1 10">Golgi apparatus membrane</location>
        <topology evidence="1 10">Peripheral membrane protein</topology>
    </subcellularLocation>
</comment>
<feature type="domain" description="Conserved oligomeric complex COG6 N-terminal" evidence="12">
    <location>
        <begin position="153"/>
        <end position="254"/>
    </location>
</feature>
<dbReference type="GO" id="GO:0000139">
    <property type="term" value="C:Golgi membrane"/>
    <property type="evidence" value="ECO:0007669"/>
    <property type="project" value="UniProtKB-SubCell"/>
</dbReference>
<dbReference type="InterPro" id="IPR048368">
    <property type="entry name" value="COG6_N"/>
</dbReference>
<sequence>MDFIDFDTFTKDNSTDNDWNLPQPQPALSLPITNIENLSKKLSQFKLTKNLIIPNDSTTTITVNNDEDELMKKYAKLSINLISDEKKQEQDPENGNEKSSSNSTLSTRLSRVLNDSLNDNDQREIFSYIENNLEENELNVQDLLDTGFVGSVSRSNFKNRIESNLIKNHSKILKEYQPVIKQLKSTEGKLNKFNELNSSTESIIDSHCQNSNKFNARINELNKQQKLVLLKKQLLQSFNAKFTLTEYEEFVLTQSGEMNDEFFKVLSKLQKLNENCYILLSLDNCKLGNDILNKSNQLLNSSNDKIIKFCNKSLGNLYSLNLKSKLVTLQKCLRYLQNKYNYFQNMIDNFINSRSKFINDEFLNYCESNLEIVQQESIRFIGDLLAYVHSLIVNESETIIAIFNINENENDPIIQDIINKILMNLQKPIKLKIDHLIYSETKVLTIFQIFNLLDLYVIMFKKIKGNNLIEVLHSLISNCQDRIFSIISNKLSIIKQSNSARLELDTDLQPPNWIIEFYSDILNLLDQIKTKTILNLTTDSHEKFLDLIINSPVEIFNSHVELNKAFNKKDNLIIKFNFLDLIQSKVIPISLLSDKVIEINSQINDITEKLTTLEYVNLLKSLHLENIYNVSNMICPFSDEFFDTSIYEPIKENKLYNLESMKQIDEKIQEILPNSIIEIQQSLLKVNSPMIVNDTINQVFINFIKFIKKLNLINKEILDFEFTWSDYEMATMLGIEEVYDKEIASLPDT</sequence>
<keyword evidence="4 10" id="KW-0813">Transport</keyword>
<evidence type="ECO:0000313" key="15">
    <source>
        <dbReference type="Proteomes" id="UP001152885"/>
    </source>
</evidence>
<dbReference type="GO" id="GO:0015031">
    <property type="term" value="P:protein transport"/>
    <property type="evidence" value="ECO:0007669"/>
    <property type="project" value="UniProtKB-KW"/>
</dbReference>
<evidence type="ECO:0000313" key="14">
    <source>
        <dbReference type="EMBL" id="CAI5756468.1"/>
    </source>
</evidence>
<evidence type="ECO:0000259" key="13">
    <source>
        <dbReference type="Pfam" id="PF20653"/>
    </source>
</evidence>
<reference evidence="14" key="1">
    <citation type="submission" date="2022-12" db="EMBL/GenBank/DDBJ databases">
        <authorList>
            <person name="Brejova B."/>
        </authorList>
    </citation>
    <scope>NUCLEOTIDE SEQUENCE</scope>
</reference>
<evidence type="ECO:0000256" key="4">
    <source>
        <dbReference type="ARBA" id="ARBA00022448"/>
    </source>
</evidence>